<evidence type="ECO:0000256" key="3">
    <source>
        <dbReference type="ARBA" id="ARBA00022723"/>
    </source>
</evidence>
<keyword evidence="5" id="KW-0378">Hydrolase</keyword>
<evidence type="ECO:0000256" key="5">
    <source>
        <dbReference type="ARBA" id="ARBA00022801"/>
    </source>
</evidence>
<dbReference type="GO" id="GO:0004519">
    <property type="term" value="F:endonuclease activity"/>
    <property type="evidence" value="ECO:0007669"/>
    <property type="project" value="UniProtKB-KW"/>
</dbReference>
<dbReference type="GO" id="GO:0006308">
    <property type="term" value="P:DNA catabolic process"/>
    <property type="evidence" value="ECO:0007669"/>
    <property type="project" value="InterPro"/>
</dbReference>
<organism evidence="9 10">
    <name type="scientific">Gibberella subglutinans</name>
    <name type="common">Fusarium subglutinans</name>
    <dbReference type="NCBI Taxonomy" id="42677"/>
    <lineage>
        <taxon>Eukaryota</taxon>
        <taxon>Fungi</taxon>
        <taxon>Dikarya</taxon>
        <taxon>Ascomycota</taxon>
        <taxon>Pezizomycotina</taxon>
        <taxon>Sordariomycetes</taxon>
        <taxon>Hypocreomycetidae</taxon>
        <taxon>Hypocreales</taxon>
        <taxon>Nectriaceae</taxon>
        <taxon>Fusarium</taxon>
        <taxon>Fusarium fujikuroi species complex</taxon>
    </lineage>
</organism>
<comment type="caution">
    <text evidence="9">The sequence shown here is derived from an EMBL/GenBank/DDBJ whole genome shotgun (WGS) entry which is preliminary data.</text>
</comment>
<dbReference type="OrthoDB" id="441446at2759"/>
<evidence type="ECO:0000256" key="2">
    <source>
        <dbReference type="ARBA" id="ARBA00022722"/>
    </source>
</evidence>
<keyword evidence="10" id="KW-1185">Reference proteome</keyword>
<evidence type="ECO:0000256" key="7">
    <source>
        <dbReference type="ARBA" id="ARBA00023180"/>
    </source>
</evidence>
<proteinExistence type="inferred from homology"/>
<evidence type="ECO:0000256" key="1">
    <source>
        <dbReference type="ARBA" id="ARBA00009547"/>
    </source>
</evidence>
<evidence type="ECO:0000256" key="4">
    <source>
        <dbReference type="ARBA" id="ARBA00022759"/>
    </source>
</evidence>
<feature type="compositionally biased region" description="Acidic residues" evidence="8">
    <location>
        <begin position="36"/>
        <end position="45"/>
    </location>
</feature>
<dbReference type="SUPFAM" id="SSF48537">
    <property type="entry name" value="Phospholipase C/P1 nuclease"/>
    <property type="match status" value="1"/>
</dbReference>
<sequence>MPDRANVTGNACAAAAIEVEANSGIVVVFEGVEDGKIEEEEEEKEENEKKTDTDTITYSDKKSPWEVGPVVGFNSGGLIDPFGNWSSCIGQSRALIVQSDALGLEIFAPDLATLPSDRPHSVMMKLLSAGALALGLANLPSTFAWGSLGHITTAYLASHFVANTTEAHLKYILYNDEEDYLAKIASWADSIRYTDWGRYTKTFHFIDAHDSPPNKCDVDFERDCKDDGCVLTALKNYTQQSVEPQLPFWQRNQAAKFVVHFIGDLHQPLHNENVEKGGNGLAVTFDGRTFNLHHVWDSSIAEKLLGGLHGDPFKLANNWANQLAVEITDGKFAEAKDAWLKDLDFSDPISTALAWSREANALVCTHVLPEGADAIVGQELGGEYFEKAAPVIEEQVAKAGYRMAAWLDKIVEAYKDVEQKQMSEEL</sequence>
<evidence type="ECO:0000313" key="10">
    <source>
        <dbReference type="Proteomes" id="UP000547976"/>
    </source>
</evidence>
<evidence type="ECO:0000256" key="6">
    <source>
        <dbReference type="ARBA" id="ARBA00023157"/>
    </source>
</evidence>
<protein>
    <submittedName>
        <fullName evidence="9">Nuclease S1</fullName>
    </submittedName>
</protein>
<dbReference type="GeneID" id="59321341"/>
<dbReference type="InterPro" id="IPR008947">
    <property type="entry name" value="PLipase_C/P1_nuclease_dom_sf"/>
</dbReference>
<evidence type="ECO:0000256" key="8">
    <source>
        <dbReference type="SAM" id="MobiDB-lite"/>
    </source>
</evidence>
<keyword evidence="3" id="KW-0479">Metal-binding</keyword>
<dbReference type="RefSeq" id="XP_036536285.1">
    <property type="nucleotide sequence ID" value="XM_036686623.1"/>
</dbReference>
<keyword evidence="2" id="KW-0540">Nuclease</keyword>
<dbReference type="EMBL" id="JAAOAV010000111">
    <property type="protein sequence ID" value="KAF5601261.1"/>
    <property type="molecule type" value="Genomic_DNA"/>
</dbReference>
<evidence type="ECO:0000313" key="9">
    <source>
        <dbReference type="EMBL" id="KAF5601261.1"/>
    </source>
</evidence>
<dbReference type="Pfam" id="PF02265">
    <property type="entry name" value="S1-P1_nuclease"/>
    <property type="match status" value="1"/>
</dbReference>
<dbReference type="PANTHER" id="PTHR33146">
    <property type="entry name" value="ENDONUCLEASE 4"/>
    <property type="match status" value="1"/>
</dbReference>
<feature type="compositionally biased region" description="Basic and acidic residues" evidence="8">
    <location>
        <begin position="46"/>
        <end position="57"/>
    </location>
</feature>
<dbReference type="Proteomes" id="UP000547976">
    <property type="component" value="Unassembled WGS sequence"/>
</dbReference>
<keyword evidence="7" id="KW-0325">Glycoprotein</keyword>
<accession>A0A8H5UVX1</accession>
<dbReference type="GO" id="GO:0016788">
    <property type="term" value="F:hydrolase activity, acting on ester bonds"/>
    <property type="evidence" value="ECO:0007669"/>
    <property type="project" value="InterPro"/>
</dbReference>
<name>A0A8H5UVX1_GIBSU</name>
<keyword evidence="4" id="KW-0255">Endonuclease</keyword>
<reference evidence="9 10" key="1">
    <citation type="submission" date="2020-05" db="EMBL/GenBank/DDBJ databases">
        <title>Identification and distribution of gene clusters putatively required for synthesis of sphingolipid metabolism inhibitors in phylogenetically diverse species of the filamentous fungus Fusarium.</title>
        <authorList>
            <person name="Kim H.-S."/>
            <person name="Busman M."/>
            <person name="Brown D.W."/>
            <person name="Divon H."/>
            <person name="Uhlig S."/>
            <person name="Proctor R.H."/>
        </authorList>
    </citation>
    <scope>NUCLEOTIDE SEQUENCE [LARGE SCALE GENOMIC DNA]</scope>
    <source>
        <strain evidence="9 10">NRRL 66333</strain>
    </source>
</reference>
<feature type="region of interest" description="Disordered" evidence="8">
    <location>
        <begin position="36"/>
        <end position="57"/>
    </location>
</feature>
<gene>
    <name evidence="9" type="ORF">FSUBG_8236</name>
</gene>
<keyword evidence="6" id="KW-1015">Disulfide bond</keyword>
<dbReference type="GO" id="GO:0046872">
    <property type="term" value="F:metal ion binding"/>
    <property type="evidence" value="ECO:0007669"/>
    <property type="project" value="UniProtKB-KW"/>
</dbReference>
<dbReference type="CDD" id="cd11010">
    <property type="entry name" value="S1-P1_nuclease"/>
    <property type="match status" value="1"/>
</dbReference>
<dbReference type="PANTHER" id="PTHR33146:SF26">
    <property type="entry name" value="ENDONUCLEASE 4"/>
    <property type="match status" value="1"/>
</dbReference>
<dbReference type="Gene3D" id="1.10.575.10">
    <property type="entry name" value="P1 Nuclease"/>
    <property type="match status" value="1"/>
</dbReference>
<dbReference type="AlphaFoldDB" id="A0A8H5UVX1"/>
<dbReference type="InterPro" id="IPR003154">
    <property type="entry name" value="S1/P1nuclease"/>
</dbReference>
<dbReference type="GO" id="GO:0003676">
    <property type="term" value="F:nucleic acid binding"/>
    <property type="evidence" value="ECO:0007669"/>
    <property type="project" value="InterPro"/>
</dbReference>
<comment type="similarity">
    <text evidence="1">Belongs to the nuclease type I family.</text>
</comment>